<proteinExistence type="predicted"/>
<feature type="chain" id="PRO_5039619510" description="SCP domain-containing protein" evidence="2">
    <location>
        <begin position="20"/>
        <end position="275"/>
    </location>
</feature>
<accession>A0A2I0QRP1</accession>
<reference evidence="4 5" key="1">
    <citation type="submission" date="2017-06" db="EMBL/GenBank/DDBJ databases">
        <title>the draft geome sequence of Illustriluteabacillus marina B3227.</title>
        <authorList>
            <person name="He R.-H."/>
            <person name="Du Z.-J."/>
        </authorList>
    </citation>
    <scope>NUCLEOTIDE SEQUENCE [LARGE SCALE GENOMIC DNA]</scope>
    <source>
        <strain evidence="4 5">B3227</strain>
    </source>
</reference>
<dbReference type="InterPro" id="IPR035940">
    <property type="entry name" value="CAP_sf"/>
</dbReference>
<name>A0A2I0QRP1_9BACI</name>
<comment type="caution">
    <text evidence="4">The sequence shown here is derived from an EMBL/GenBank/DDBJ whole genome shotgun (WGS) entry which is preliminary data.</text>
</comment>
<feature type="compositionally biased region" description="Acidic residues" evidence="1">
    <location>
        <begin position="110"/>
        <end position="134"/>
    </location>
</feature>
<dbReference type="CDD" id="cd05379">
    <property type="entry name" value="CAP_bacterial"/>
    <property type="match status" value="1"/>
</dbReference>
<dbReference type="Pfam" id="PF00188">
    <property type="entry name" value="CAP"/>
    <property type="match status" value="1"/>
</dbReference>
<sequence>MALVAVLLSLTLITGQVHAGQQSNGEDYQQRVVVKYNFQWSNSDLQNIQLKGFEDLEKKLQQFDFGQFNLNDFDSNFNWQQLEERKQEEPQVDEPAPQEQEQQEQPADQEPTEEQAPEEPVEQEEASQPEESAAEENQQQVEEPAASDVHAYEQQVAELVNQERQKHGLQPVELSSELSNVARDKSQDMATNNYFSHQSPTYGSPFDMMQAYGIDYRTAGENIAKGQRSPEQVMNGWMNSEGHRANILNENFTHIGVGYVESNGSTYWTQMFIGK</sequence>
<keyword evidence="2" id="KW-0732">Signal</keyword>
<dbReference type="InterPro" id="IPR014044">
    <property type="entry name" value="CAP_dom"/>
</dbReference>
<evidence type="ECO:0000313" key="5">
    <source>
        <dbReference type="Proteomes" id="UP000243524"/>
    </source>
</evidence>
<evidence type="ECO:0000313" key="4">
    <source>
        <dbReference type="EMBL" id="PKR76993.1"/>
    </source>
</evidence>
<evidence type="ECO:0000256" key="2">
    <source>
        <dbReference type="SAM" id="SignalP"/>
    </source>
</evidence>
<feature type="region of interest" description="Disordered" evidence="1">
    <location>
        <begin position="84"/>
        <end position="149"/>
    </location>
</feature>
<dbReference type="InterPro" id="IPR014258">
    <property type="entry name" value="CAP_domain_YkwD-like"/>
</dbReference>
<gene>
    <name evidence="4" type="ORF">CEY16_13825</name>
</gene>
<protein>
    <recommendedName>
        <fullName evidence="3">SCP domain-containing protein</fullName>
    </recommendedName>
</protein>
<dbReference type="PANTHER" id="PTHR31157">
    <property type="entry name" value="SCP DOMAIN-CONTAINING PROTEIN"/>
    <property type="match status" value="1"/>
</dbReference>
<feature type="compositionally biased region" description="Low complexity" evidence="1">
    <location>
        <begin position="135"/>
        <end position="146"/>
    </location>
</feature>
<dbReference type="EMBL" id="PJNH01000004">
    <property type="protein sequence ID" value="PKR76993.1"/>
    <property type="molecule type" value="Genomic_DNA"/>
</dbReference>
<feature type="domain" description="SCP" evidence="3">
    <location>
        <begin position="158"/>
        <end position="272"/>
    </location>
</feature>
<organism evidence="4 5">
    <name type="scientific">Halalkalibacillus sediminis</name>
    <dbReference type="NCBI Taxonomy" id="2018042"/>
    <lineage>
        <taxon>Bacteria</taxon>
        <taxon>Bacillati</taxon>
        <taxon>Bacillota</taxon>
        <taxon>Bacilli</taxon>
        <taxon>Bacillales</taxon>
        <taxon>Bacillaceae</taxon>
        <taxon>Halalkalibacillus</taxon>
    </lineage>
</organism>
<dbReference type="OrthoDB" id="9783944at2"/>
<evidence type="ECO:0000256" key="1">
    <source>
        <dbReference type="SAM" id="MobiDB-lite"/>
    </source>
</evidence>
<keyword evidence="5" id="KW-1185">Reference proteome</keyword>
<feature type="signal peptide" evidence="2">
    <location>
        <begin position="1"/>
        <end position="19"/>
    </location>
</feature>
<dbReference type="Proteomes" id="UP000243524">
    <property type="component" value="Unassembled WGS sequence"/>
</dbReference>
<dbReference type="SUPFAM" id="SSF55797">
    <property type="entry name" value="PR-1-like"/>
    <property type="match status" value="1"/>
</dbReference>
<feature type="compositionally biased region" description="Low complexity" evidence="1">
    <location>
        <begin position="93"/>
        <end position="109"/>
    </location>
</feature>
<dbReference type="NCBIfam" id="TIGR02909">
    <property type="entry name" value="spore_YkwD"/>
    <property type="match status" value="1"/>
</dbReference>
<dbReference type="AlphaFoldDB" id="A0A2I0QRP1"/>
<evidence type="ECO:0000259" key="3">
    <source>
        <dbReference type="Pfam" id="PF00188"/>
    </source>
</evidence>
<dbReference type="Gene3D" id="3.40.33.10">
    <property type="entry name" value="CAP"/>
    <property type="match status" value="1"/>
</dbReference>
<dbReference type="PANTHER" id="PTHR31157:SF1">
    <property type="entry name" value="SCP DOMAIN-CONTAINING PROTEIN"/>
    <property type="match status" value="1"/>
</dbReference>